<feature type="compositionally biased region" description="Polar residues" evidence="1">
    <location>
        <begin position="76"/>
        <end position="86"/>
    </location>
</feature>
<proteinExistence type="predicted"/>
<evidence type="ECO:0000313" key="3">
    <source>
        <dbReference type="RefSeq" id="XP_038983895.1"/>
    </source>
</evidence>
<name>A0A8B9ABJ1_PHODC</name>
<reference evidence="2" key="1">
    <citation type="journal article" date="2019" name="Nat. Commun.">
        <title>Genome-wide association mapping of date palm fruit traits.</title>
        <authorList>
            <person name="Hazzouri K.M."/>
            <person name="Gros-Balthazard M."/>
            <person name="Flowers J.M."/>
            <person name="Copetti D."/>
            <person name="Lemansour A."/>
            <person name="Lebrun M."/>
            <person name="Masmoudi K."/>
            <person name="Ferrand S."/>
            <person name="Dhar M.I."/>
            <person name="Fresquez Z.A."/>
            <person name="Rosas U."/>
            <person name="Zhang J."/>
            <person name="Talag J."/>
            <person name="Lee S."/>
            <person name="Kudrna D."/>
            <person name="Powell R.F."/>
            <person name="Leitch I.J."/>
            <person name="Krueger R.R."/>
            <person name="Wing R.A."/>
            <person name="Amiri K.M.A."/>
            <person name="Purugganan M.D."/>
        </authorList>
    </citation>
    <scope>NUCLEOTIDE SEQUENCE [LARGE SCALE GENOMIC DNA]</scope>
    <source>
        <strain evidence="2">cv. Khalas</strain>
    </source>
</reference>
<reference evidence="3" key="2">
    <citation type="submission" date="2025-08" db="UniProtKB">
        <authorList>
            <consortium name="RefSeq"/>
        </authorList>
    </citation>
    <scope>IDENTIFICATION</scope>
    <source>
        <tissue evidence="3">Young leaves</tissue>
    </source>
</reference>
<feature type="region of interest" description="Disordered" evidence="1">
    <location>
        <begin position="40"/>
        <end position="112"/>
    </location>
</feature>
<evidence type="ECO:0000313" key="2">
    <source>
        <dbReference type="Proteomes" id="UP000228380"/>
    </source>
</evidence>
<keyword evidence="2" id="KW-1185">Reference proteome</keyword>
<sequence>MTHRGKKIEHNARLFGIKGGNAGAASFALFAALQRQTKPSLICSRGERASGATEEETSKRREGAGENGKSGRFSLLSGNAAASSPTDSERVQPLRPAVVGSTGPPQNFGPLMEGYVDKRSEAVIDKVFG</sequence>
<accession>A0A8B9ABJ1</accession>
<dbReference type="GeneID" id="120111296"/>
<evidence type="ECO:0000256" key="1">
    <source>
        <dbReference type="SAM" id="MobiDB-lite"/>
    </source>
</evidence>
<gene>
    <name evidence="3" type="primary">LOC120111296</name>
</gene>
<dbReference type="AlphaFoldDB" id="A0A8B9ABJ1"/>
<dbReference type="Proteomes" id="UP000228380">
    <property type="component" value="Chromosome 7"/>
</dbReference>
<organism evidence="2 3">
    <name type="scientific">Phoenix dactylifera</name>
    <name type="common">Date palm</name>
    <dbReference type="NCBI Taxonomy" id="42345"/>
    <lineage>
        <taxon>Eukaryota</taxon>
        <taxon>Viridiplantae</taxon>
        <taxon>Streptophyta</taxon>
        <taxon>Embryophyta</taxon>
        <taxon>Tracheophyta</taxon>
        <taxon>Spermatophyta</taxon>
        <taxon>Magnoliopsida</taxon>
        <taxon>Liliopsida</taxon>
        <taxon>Arecaceae</taxon>
        <taxon>Coryphoideae</taxon>
        <taxon>Phoeniceae</taxon>
        <taxon>Phoenix</taxon>
    </lineage>
</organism>
<dbReference type="RefSeq" id="XP_038983895.1">
    <property type="nucleotide sequence ID" value="XM_039127967.1"/>
</dbReference>
<protein>
    <submittedName>
        <fullName evidence="3">Uncharacterized protein LOC120111296</fullName>
    </submittedName>
</protein>
<dbReference type="KEGG" id="pda:120111296"/>